<evidence type="ECO:0000259" key="3">
    <source>
        <dbReference type="Pfam" id="PF00350"/>
    </source>
</evidence>
<accession>A0A4Q2VNH7</accession>
<dbReference type="PANTHER" id="PTHR36681">
    <property type="entry name" value="NUCLEAR GTPASE, GERMINAL CENTER-ASSOCIATED, TANDEM DUPLICATE 3"/>
    <property type="match status" value="1"/>
</dbReference>
<dbReference type="InterPro" id="IPR027417">
    <property type="entry name" value="P-loop_NTPase"/>
</dbReference>
<evidence type="ECO:0000256" key="1">
    <source>
        <dbReference type="SAM" id="Coils"/>
    </source>
</evidence>
<evidence type="ECO:0008006" key="7">
    <source>
        <dbReference type="Google" id="ProtNLM"/>
    </source>
</evidence>
<name>A0A4Q2VNH7_FUSOX</name>
<gene>
    <name evidence="5" type="ORF">BFJ63_vAg9057</name>
</gene>
<evidence type="ECO:0000256" key="2">
    <source>
        <dbReference type="SAM" id="MobiDB-lite"/>
    </source>
</evidence>
<proteinExistence type="predicted"/>
<reference evidence="5 6" key="1">
    <citation type="submission" date="2016-12" db="EMBL/GenBank/DDBJ databases">
        <title>Draft genome sequence of Fusarium oxysporum causing rot on Narcissus.</title>
        <authorList>
            <person name="Armitage A.D."/>
            <person name="Taylor A."/>
            <person name="Clarkson J.P."/>
            <person name="Harrison R.J."/>
            <person name="Jackson A.C."/>
        </authorList>
    </citation>
    <scope>NUCLEOTIDE SEQUENCE [LARGE SCALE GENOMIC DNA]</scope>
    <source>
        <strain evidence="5 6">N139</strain>
    </source>
</reference>
<comment type="caution">
    <text evidence="5">The sequence shown here is derived from an EMBL/GenBank/DDBJ whole genome shotgun (WGS) entry which is preliminary data.</text>
</comment>
<dbReference type="EMBL" id="MQTW01000067">
    <property type="protein sequence ID" value="RYC88034.1"/>
    <property type="molecule type" value="Genomic_DNA"/>
</dbReference>
<dbReference type="Gene3D" id="3.40.50.300">
    <property type="entry name" value="P-loop containing nucleotide triphosphate hydrolases"/>
    <property type="match status" value="1"/>
</dbReference>
<protein>
    <recommendedName>
        <fullName evidence="7">Nuclear GTPase SLIP-GC</fullName>
    </recommendedName>
</protein>
<dbReference type="Pfam" id="PF00350">
    <property type="entry name" value="Dynamin_N"/>
    <property type="match status" value="1"/>
</dbReference>
<sequence length="1030" mass="118029">MDTTVAVEQPPSLKRERSLSPVPGAEIRDVKRQAEATSAVIRTPPEFPWRTCQQLSDVERLKIKEKAVRQAELDCQKIRNILEIALYRMGKGADTKDAVMMGRNIIREWLKEHKNVYEKHETLQILVGVEGPTGAGKSSFLGSLLRIPELFPSGQEAAATAVIGKISWNDVDDPDYAFRAKIVHRKKEDIESDVESLLVEINRYSDLMANKFDQQDDEDALSIEDAKTESKNKIDYELPKIRAVWGIEKRDLEIMASRCPEKRSYAETVQSILSRNMAALKILEKGTLNVNRPTAKQLSALIKPYLDSTTVQVGSSLRYAVWPLVKEVHIYAKADILKPGITLVDLPGCGDATTSRSEVAQKFSNQLDVRMVVSPIIRATDEKQAQSLMQSGFDEAQMRMRGKLDGNGFGVIVSKMDEIKVDSYIYGCEELCDDQEISQKEAKIEELKTEKSTLKSQNTGLKEKKKMAEAWKKKAKRQYQLALRKHKSKLQANPEESDEEVKNLRDIMDIKDQEFEAADKELDQHQWRQGQIENEVAYLKDWLHHRASQTRNRRVKERMRDDFITRQAEYDDVVPGQRSRNRHEYVLPIFPVSTKAFWQLQNNDAPLEGFPSVRFTGIPAAEQWLHRATLSKREKHLDETLDGYQSLMTMMRIYSQTSGQDGNFNFSRPEVESAVAKTHQIFAKKLSSKLTEACLEIQKLDPLEHRQRAMNRFVAEAKRIVQRWAYKFPEDFTSTIRMHWGTYYANICRYGAEYTSFSTPRVTYNWMKSLASPVLKTLGKDWDNKMNKKLPKIRKPMMAGFSQIWKEYLDQLQQDISNKVPALEVSFNSMRPILNTSQRSTENQIRKTIEELSQKASSVAFDSAEFLTDEMKPTFEECVEIDGRDSYRRRRAIINGKVEQDVKLMCEEMLNRLADGLAEKKAEVPGELIRIADEAINGVEQQLSFLVNNLVENSADGSKINVQKTELQTKIRELVEAWEDAWAEEGDYPEHILDQDLSIPEDIPAPILDEENQGNMGLDMLDDEDFEDAV</sequence>
<dbReference type="Proteomes" id="UP000290540">
    <property type="component" value="Unassembled WGS sequence"/>
</dbReference>
<dbReference type="InterPro" id="IPR056024">
    <property type="entry name" value="DUF7605"/>
</dbReference>
<dbReference type="SUPFAM" id="SSF52540">
    <property type="entry name" value="P-loop containing nucleoside triphosphate hydrolases"/>
    <property type="match status" value="1"/>
</dbReference>
<feature type="domain" description="DUF7605" evidence="4">
    <location>
        <begin position="733"/>
        <end position="900"/>
    </location>
</feature>
<feature type="coiled-coil region" evidence="1">
    <location>
        <begin position="437"/>
        <end position="464"/>
    </location>
</feature>
<dbReference type="AlphaFoldDB" id="A0A4Q2VNH7"/>
<feature type="region of interest" description="Disordered" evidence="2">
    <location>
        <begin position="1006"/>
        <end position="1030"/>
    </location>
</feature>
<feature type="region of interest" description="Disordered" evidence="2">
    <location>
        <begin position="1"/>
        <end position="28"/>
    </location>
</feature>
<dbReference type="InterPro" id="IPR045063">
    <property type="entry name" value="Dynamin_N"/>
</dbReference>
<keyword evidence="1" id="KW-0175">Coiled coil</keyword>
<feature type="compositionally biased region" description="Acidic residues" evidence="2">
    <location>
        <begin position="1020"/>
        <end position="1030"/>
    </location>
</feature>
<dbReference type="Pfam" id="PF24564">
    <property type="entry name" value="DUF7605"/>
    <property type="match status" value="1"/>
</dbReference>
<evidence type="ECO:0000313" key="5">
    <source>
        <dbReference type="EMBL" id="RYC88034.1"/>
    </source>
</evidence>
<organism evidence="5 6">
    <name type="scientific">Fusarium oxysporum f. sp. narcissi</name>
    <dbReference type="NCBI Taxonomy" id="451672"/>
    <lineage>
        <taxon>Eukaryota</taxon>
        <taxon>Fungi</taxon>
        <taxon>Dikarya</taxon>
        <taxon>Ascomycota</taxon>
        <taxon>Pezizomycotina</taxon>
        <taxon>Sordariomycetes</taxon>
        <taxon>Hypocreomycetidae</taxon>
        <taxon>Hypocreales</taxon>
        <taxon>Nectriaceae</taxon>
        <taxon>Fusarium</taxon>
        <taxon>Fusarium oxysporum species complex</taxon>
    </lineage>
</organism>
<evidence type="ECO:0000259" key="4">
    <source>
        <dbReference type="Pfam" id="PF24564"/>
    </source>
</evidence>
<feature type="domain" description="Dynamin N-terminal" evidence="3">
    <location>
        <begin position="128"/>
        <end position="390"/>
    </location>
</feature>
<dbReference type="PANTHER" id="PTHR36681:SF3">
    <property type="entry name" value="NUCLEAR GTPASE, GERMINAL CENTER-ASSOCIATED, TANDEM DUPLICATE 3"/>
    <property type="match status" value="1"/>
</dbReference>
<evidence type="ECO:0000313" key="6">
    <source>
        <dbReference type="Proteomes" id="UP000290540"/>
    </source>
</evidence>